<proteinExistence type="predicted"/>
<evidence type="ECO:0000313" key="1">
    <source>
        <dbReference type="EMBL" id="CAH2092643.1"/>
    </source>
</evidence>
<dbReference type="AlphaFoldDB" id="A0AAU9U3J4"/>
<dbReference type="EMBL" id="CAKOGL010000012">
    <property type="protein sequence ID" value="CAH2092643.1"/>
    <property type="molecule type" value="Genomic_DNA"/>
</dbReference>
<comment type="caution">
    <text evidence="1">The sequence shown here is derived from an EMBL/GenBank/DDBJ whole genome shotgun (WGS) entry which is preliminary data.</text>
</comment>
<evidence type="ECO:0000313" key="2">
    <source>
        <dbReference type="Proteomes" id="UP001153954"/>
    </source>
</evidence>
<gene>
    <name evidence="1" type="ORF">EEDITHA_LOCUS8383</name>
</gene>
<name>A0AAU9U3J4_EUPED</name>
<protein>
    <submittedName>
        <fullName evidence="1">Uncharacterized protein</fullName>
    </submittedName>
</protein>
<sequence>MRMSQNTPQRHPAPLRSCLSPLEACTKPTGGDGGYTDLLCGGAGEENSYFLRRRSRVKLQSAYDLAGCNSSKKSIRSRLLGSEVYQGALCAVSTRRHHSSSGMLTLLRTKNVADYFSVAGFLCPHNLLFTELRRFDDFSLHTPDTMDTDIIGGKGKMRLVTALLKTRVELPDYILVRDSQELDI</sequence>
<reference evidence="1" key="1">
    <citation type="submission" date="2022-03" db="EMBL/GenBank/DDBJ databases">
        <authorList>
            <person name="Tunstrom K."/>
        </authorList>
    </citation>
    <scope>NUCLEOTIDE SEQUENCE</scope>
</reference>
<keyword evidence="2" id="KW-1185">Reference proteome</keyword>
<accession>A0AAU9U3J4</accession>
<dbReference type="Proteomes" id="UP001153954">
    <property type="component" value="Unassembled WGS sequence"/>
</dbReference>
<organism evidence="1 2">
    <name type="scientific">Euphydryas editha</name>
    <name type="common">Edith's checkerspot</name>
    <dbReference type="NCBI Taxonomy" id="104508"/>
    <lineage>
        <taxon>Eukaryota</taxon>
        <taxon>Metazoa</taxon>
        <taxon>Ecdysozoa</taxon>
        <taxon>Arthropoda</taxon>
        <taxon>Hexapoda</taxon>
        <taxon>Insecta</taxon>
        <taxon>Pterygota</taxon>
        <taxon>Neoptera</taxon>
        <taxon>Endopterygota</taxon>
        <taxon>Lepidoptera</taxon>
        <taxon>Glossata</taxon>
        <taxon>Ditrysia</taxon>
        <taxon>Papilionoidea</taxon>
        <taxon>Nymphalidae</taxon>
        <taxon>Nymphalinae</taxon>
        <taxon>Euphydryas</taxon>
    </lineage>
</organism>